<reference evidence="2" key="1">
    <citation type="submission" date="2021-06" db="EMBL/GenBank/DDBJ databases">
        <authorList>
            <person name="Kallberg Y."/>
            <person name="Tangrot J."/>
            <person name="Rosling A."/>
        </authorList>
    </citation>
    <scope>NUCLEOTIDE SEQUENCE</scope>
    <source>
        <strain evidence="2">IN212</strain>
    </source>
</reference>
<dbReference type="OrthoDB" id="541276at2759"/>
<evidence type="ECO:0000313" key="3">
    <source>
        <dbReference type="Proteomes" id="UP000789396"/>
    </source>
</evidence>
<feature type="region of interest" description="Disordered" evidence="1">
    <location>
        <begin position="42"/>
        <end position="224"/>
    </location>
</feature>
<accession>A0A9N9IR36</accession>
<dbReference type="AlphaFoldDB" id="A0A9N9IR36"/>
<evidence type="ECO:0000256" key="1">
    <source>
        <dbReference type="SAM" id="MobiDB-lite"/>
    </source>
</evidence>
<feature type="compositionally biased region" description="Basic and acidic residues" evidence="1">
    <location>
        <begin position="140"/>
        <end position="149"/>
    </location>
</feature>
<dbReference type="Proteomes" id="UP000789396">
    <property type="component" value="Unassembled WGS sequence"/>
</dbReference>
<dbReference type="EMBL" id="CAJVPZ010033666">
    <property type="protein sequence ID" value="CAG8744944.1"/>
    <property type="molecule type" value="Genomic_DNA"/>
</dbReference>
<keyword evidence="3" id="KW-1185">Reference proteome</keyword>
<evidence type="ECO:0000313" key="2">
    <source>
        <dbReference type="EMBL" id="CAG8744944.1"/>
    </source>
</evidence>
<feature type="compositionally biased region" description="Polar residues" evidence="1">
    <location>
        <begin position="178"/>
        <end position="190"/>
    </location>
</feature>
<name>A0A9N9IR36_9GLOM</name>
<feature type="non-terminal residue" evidence="2">
    <location>
        <position position="267"/>
    </location>
</feature>
<proteinExistence type="predicted"/>
<feature type="compositionally biased region" description="Polar residues" evidence="1">
    <location>
        <begin position="88"/>
        <end position="97"/>
    </location>
</feature>
<feature type="compositionally biased region" description="Polar residues" evidence="1">
    <location>
        <begin position="120"/>
        <end position="135"/>
    </location>
</feature>
<sequence>FGEFDNEMDFTTPVLFDRQDSDDYLKKLKDVKVETKNIVLQDELGLNRKDDENSADVNADNSDVDSGFGTDEDINNVIKKTQEKDAISKSSEVTNHTKVPLSVSPPKVIYYYQHEPSIENGPSPSPINNNHWSSYKQRRERLERRKHEQNLSTWNNRRRGSSSTDDPTTSPPPHFKSQLPSHKQKSSQLIYTPPISTPPPLSTPSNTLTSHKSPAVLSTSDQSSIKSLEKTPMKVTRSTKTNLGKMLAGVVMFNRSVKVGGQDNGNI</sequence>
<gene>
    <name evidence="2" type="ORF">RFULGI_LOCUS13154</name>
</gene>
<protein>
    <submittedName>
        <fullName evidence="2">5095_t:CDS:1</fullName>
    </submittedName>
</protein>
<comment type="caution">
    <text evidence="2">The sequence shown here is derived from an EMBL/GenBank/DDBJ whole genome shotgun (WGS) entry which is preliminary data.</text>
</comment>
<organism evidence="2 3">
    <name type="scientific">Racocetra fulgida</name>
    <dbReference type="NCBI Taxonomy" id="60492"/>
    <lineage>
        <taxon>Eukaryota</taxon>
        <taxon>Fungi</taxon>
        <taxon>Fungi incertae sedis</taxon>
        <taxon>Mucoromycota</taxon>
        <taxon>Glomeromycotina</taxon>
        <taxon>Glomeromycetes</taxon>
        <taxon>Diversisporales</taxon>
        <taxon>Gigasporaceae</taxon>
        <taxon>Racocetra</taxon>
    </lineage>
</organism>